<evidence type="ECO:0000313" key="4">
    <source>
        <dbReference type="Proteomes" id="UP000231912"/>
    </source>
</evidence>
<dbReference type="RefSeq" id="WP_100759470.1">
    <property type="nucleotide sequence ID" value="NZ_NPDT01000006.1"/>
</dbReference>
<protein>
    <submittedName>
        <fullName evidence="3">Lipase</fullName>
    </submittedName>
</protein>
<dbReference type="SUPFAM" id="SSF52266">
    <property type="entry name" value="SGNH hydrolase"/>
    <property type="match status" value="1"/>
</dbReference>
<dbReference type="PANTHER" id="PTHR30383">
    <property type="entry name" value="THIOESTERASE 1/PROTEASE 1/LYSOPHOSPHOLIPASE L1"/>
    <property type="match status" value="1"/>
</dbReference>
<dbReference type="AlphaFoldDB" id="A0A2M9Z9J3"/>
<dbReference type="EMBL" id="NPDT01000006">
    <property type="protein sequence ID" value="PJZ65053.1"/>
    <property type="molecule type" value="Genomic_DNA"/>
</dbReference>
<dbReference type="InterPro" id="IPR051532">
    <property type="entry name" value="Ester_Hydrolysis_Enzymes"/>
</dbReference>
<dbReference type="Gene3D" id="3.40.50.1110">
    <property type="entry name" value="SGNH hydrolase"/>
    <property type="match status" value="1"/>
</dbReference>
<dbReference type="Proteomes" id="UP000231912">
    <property type="component" value="Unassembled WGS sequence"/>
</dbReference>
<dbReference type="PROSITE" id="PS51257">
    <property type="entry name" value="PROKAR_LIPOPROTEIN"/>
    <property type="match status" value="1"/>
</dbReference>
<feature type="chain" id="PRO_5014657528" evidence="1">
    <location>
        <begin position="22"/>
        <end position="248"/>
    </location>
</feature>
<gene>
    <name evidence="3" type="ORF">CH371_14060</name>
</gene>
<dbReference type="InterPro" id="IPR013830">
    <property type="entry name" value="SGNH_hydro"/>
</dbReference>
<feature type="signal peptide" evidence="1">
    <location>
        <begin position="1"/>
        <end position="21"/>
    </location>
</feature>
<name>A0A2M9Z9J3_9LEPT</name>
<evidence type="ECO:0000313" key="3">
    <source>
        <dbReference type="EMBL" id="PJZ65053.1"/>
    </source>
</evidence>
<sequence>MKKILGISFLLWSAVSCSLFRANTIYDYYHPSFSCYSGIGTRDEEQWEIYQSKYKEAVEKYAAENAQIKKANIVFVGNSLMAAFPPAILSSEFSGAVNRGIPGDMTELLSGRLDRTVLNLKPSFIVLEIGGNDIREGKCLDYIEEMHKGIVRKIRNSLPNTKILLLGIPPVLSKNVNSISPIANAWFAKIAAEDGNVQYLDIWPNFRRKDLPFIKEEFVPTYNGKQDPIHVNEEAYKVWAQKIKVLLK</sequence>
<dbReference type="GO" id="GO:0004622">
    <property type="term" value="F:phosphatidylcholine lysophospholipase activity"/>
    <property type="evidence" value="ECO:0007669"/>
    <property type="project" value="TreeGrafter"/>
</dbReference>
<organism evidence="3 4">
    <name type="scientific">Leptospira wolffii</name>
    <dbReference type="NCBI Taxonomy" id="409998"/>
    <lineage>
        <taxon>Bacteria</taxon>
        <taxon>Pseudomonadati</taxon>
        <taxon>Spirochaetota</taxon>
        <taxon>Spirochaetia</taxon>
        <taxon>Leptospirales</taxon>
        <taxon>Leptospiraceae</taxon>
        <taxon>Leptospira</taxon>
    </lineage>
</organism>
<dbReference type="Pfam" id="PF13472">
    <property type="entry name" value="Lipase_GDSL_2"/>
    <property type="match status" value="1"/>
</dbReference>
<feature type="domain" description="SGNH hydrolase-type esterase" evidence="2">
    <location>
        <begin position="83"/>
        <end position="237"/>
    </location>
</feature>
<proteinExistence type="predicted"/>
<dbReference type="InterPro" id="IPR036514">
    <property type="entry name" value="SGNH_hydro_sf"/>
</dbReference>
<evidence type="ECO:0000259" key="2">
    <source>
        <dbReference type="Pfam" id="PF13472"/>
    </source>
</evidence>
<comment type="caution">
    <text evidence="3">The sequence shown here is derived from an EMBL/GenBank/DDBJ whole genome shotgun (WGS) entry which is preliminary data.</text>
</comment>
<evidence type="ECO:0000256" key="1">
    <source>
        <dbReference type="SAM" id="SignalP"/>
    </source>
</evidence>
<dbReference type="PANTHER" id="PTHR30383:SF32">
    <property type="entry name" value="SGNH-HYDROLASE"/>
    <property type="match status" value="1"/>
</dbReference>
<accession>A0A2M9Z9J3</accession>
<reference evidence="3 4" key="1">
    <citation type="submission" date="2017-07" db="EMBL/GenBank/DDBJ databases">
        <title>Leptospira spp. isolated from tropical soils.</title>
        <authorList>
            <person name="Thibeaux R."/>
            <person name="Iraola G."/>
            <person name="Ferres I."/>
            <person name="Bierque E."/>
            <person name="Girault D."/>
            <person name="Soupe-Gilbert M.-E."/>
            <person name="Picardeau M."/>
            <person name="Goarant C."/>
        </authorList>
    </citation>
    <scope>NUCLEOTIDE SEQUENCE [LARGE SCALE GENOMIC DNA]</scope>
    <source>
        <strain evidence="3 4">FH2-C-A2</strain>
    </source>
</reference>
<keyword evidence="1" id="KW-0732">Signal</keyword>